<dbReference type="EMBL" id="CAKKTJ010000335">
    <property type="protein sequence ID" value="CAH0482643.1"/>
    <property type="molecule type" value="Genomic_DNA"/>
</dbReference>
<sequence length="189" mass="21174">MSKPSDNEIAKHEFTKLQAHLYQSVHNSLTYLDALKHSLGEYDHKHHLHHSTSATSFFSDGLDHAKDAIKELKRAADHAHTNVGVADVKRAMEQAFNALSDLHKVANAYDTEHSTSNKHNGKNPTTSETVKWLVSTTRDANFTGFAPLQKQIIEVQMTIGDIEKPSIKTRAKEAVHNMTSKLEKIRAEL</sequence>
<dbReference type="Proteomes" id="UP001158986">
    <property type="component" value="Unassembled WGS sequence"/>
</dbReference>
<evidence type="ECO:0000313" key="1">
    <source>
        <dbReference type="EMBL" id="CAH0482643.1"/>
    </source>
</evidence>
<dbReference type="EMBL" id="CAKLCB010000373">
    <property type="protein sequence ID" value="CAH0520947.1"/>
    <property type="molecule type" value="Genomic_DNA"/>
</dbReference>
<evidence type="ECO:0000313" key="4">
    <source>
        <dbReference type="Proteomes" id="UP001160483"/>
    </source>
</evidence>
<dbReference type="Proteomes" id="UP001160483">
    <property type="component" value="Unassembled WGS sequence"/>
</dbReference>
<organism evidence="1 4">
    <name type="scientific">Peronospora belbahrii</name>
    <dbReference type="NCBI Taxonomy" id="622444"/>
    <lineage>
        <taxon>Eukaryota</taxon>
        <taxon>Sar</taxon>
        <taxon>Stramenopiles</taxon>
        <taxon>Oomycota</taxon>
        <taxon>Peronosporomycetes</taxon>
        <taxon>Peronosporales</taxon>
        <taxon>Peronosporaceae</taxon>
        <taxon>Peronospora</taxon>
    </lineage>
</organism>
<dbReference type="AlphaFoldDB" id="A0AAU9LBW6"/>
<keyword evidence="3" id="KW-1185">Reference proteome</keyword>
<accession>A0AAU9LBW6</accession>
<evidence type="ECO:0000313" key="3">
    <source>
        <dbReference type="Proteomes" id="UP001158986"/>
    </source>
</evidence>
<reference evidence="1 3" key="1">
    <citation type="submission" date="2021-11" db="EMBL/GenBank/DDBJ databases">
        <authorList>
            <person name="Islam A."/>
            <person name="Islam S."/>
            <person name="Flora M.S."/>
            <person name="Rahman M."/>
            <person name="Ziaur R.M."/>
            <person name="Epstein J.H."/>
            <person name="Hassan M."/>
            <person name="Klassen M."/>
            <person name="Woodard K."/>
            <person name="Webb A."/>
            <person name="Webby R.J."/>
            <person name="El Zowalaty M.E."/>
        </authorList>
    </citation>
    <scope>NUCLEOTIDE SEQUENCE</scope>
    <source>
        <strain evidence="2">Pbs1</strain>
        <strain evidence="1">Pbs3</strain>
    </source>
</reference>
<name>A0AAU9LBW6_9STRA</name>
<proteinExistence type="predicted"/>
<evidence type="ECO:0000313" key="2">
    <source>
        <dbReference type="EMBL" id="CAH0520947.1"/>
    </source>
</evidence>
<comment type="caution">
    <text evidence="1">The sequence shown here is derived from an EMBL/GenBank/DDBJ whole genome shotgun (WGS) entry which is preliminary data.</text>
</comment>
<protein>
    <submittedName>
        <fullName evidence="1">Uncharacterized protein</fullName>
    </submittedName>
</protein>
<gene>
    <name evidence="2" type="ORF">PBS001_LOCUS7409</name>
    <name evidence="1" type="ORF">PBS003_LOCUS9228</name>
</gene>